<dbReference type="PANTHER" id="PTHR35010">
    <property type="entry name" value="BLL4672 PROTEIN-RELATED"/>
    <property type="match status" value="1"/>
</dbReference>
<dbReference type="InterPro" id="IPR001387">
    <property type="entry name" value="Cro/C1-type_HTH"/>
</dbReference>
<evidence type="ECO:0000259" key="2">
    <source>
        <dbReference type="PROSITE" id="PS50943"/>
    </source>
</evidence>
<proteinExistence type="predicted"/>
<dbReference type="CDD" id="cd00093">
    <property type="entry name" value="HTH_XRE"/>
    <property type="match status" value="1"/>
</dbReference>
<dbReference type="Proteomes" id="UP001499843">
    <property type="component" value="Unassembled WGS sequence"/>
</dbReference>
<evidence type="ECO:0000256" key="1">
    <source>
        <dbReference type="SAM" id="MobiDB-lite"/>
    </source>
</evidence>
<dbReference type="PANTHER" id="PTHR35010:SF2">
    <property type="entry name" value="BLL4672 PROTEIN"/>
    <property type="match status" value="1"/>
</dbReference>
<sequence>MGRIDLRAEVREFLSSRRARITPQQAGLPAYGGNRRVKGLRREEVAMLAGVSIDYYVRMERGNLAGASDSVLDALARALQLDEAEHEHLFALARASGPSARHAGAPPPGPGAPRDDTPGTGSGARRDGTPGTGSGARRDGTPPTDSGARRDNAPPAGSGARRGRRSPTGVGPAVQQVLDAITDAPAWVRNGRHDILATNRLARALYAPILATPRHPPNTTRFLYLDETAPEFFVDWDRIACDAAAMLRLEAGRNPYDPDLIELVGELSTRSGVFRQRWASHDVRFHRSGRKRLRHPVVGRLDLDFESMELTSEPGLILNVYTAATGTPAADGLRMLASWAATQDLNAPDGR</sequence>
<keyword evidence="4" id="KW-1185">Reference proteome</keyword>
<feature type="domain" description="HTH cro/C1-type" evidence="2">
    <location>
        <begin position="35"/>
        <end position="86"/>
    </location>
</feature>
<name>A0ABP5PJS5_9ACTN</name>
<feature type="region of interest" description="Disordered" evidence="1">
    <location>
        <begin position="96"/>
        <end position="172"/>
    </location>
</feature>
<dbReference type="SUPFAM" id="SSF47413">
    <property type="entry name" value="lambda repressor-like DNA-binding domains"/>
    <property type="match status" value="1"/>
</dbReference>
<dbReference type="Pfam" id="PF13560">
    <property type="entry name" value="HTH_31"/>
    <property type="match status" value="1"/>
</dbReference>
<dbReference type="SMART" id="SM00530">
    <property type="entry name" value="HTH_XRE"/>
    <property type="match status" value="1"/>
</dbReference>
<evidence type="ECO:0000313" key="3">
    <source>
        <dbReference type="EMBL" id="GAA2211779.1"/>
    </source>
</evidence>
<comment type="caution">
    <text evidence="3">The sequence shown here is derived from an EMBL/GenBank/DDBJ whole genome shotgun (WGS) entry which is preliminary data.</text>
</comment>
<dbReference type="Gene3D" id="1.10.260.40">
    <property type="entry name" value="lambda repressor-like DNA-binding domains"/>
    <property type="match status" value="1"/>
</dbReference>
<evidence type="ECO:0000313" key="4">
    <source>
        <dbReference type="Proteomes" id="UP001499843"/>
    </source>
</evidence>
<protein>
    <recommendedName>
        <fullName evidence="2">HTH cro/C1-type domain-containing protein</fullName>
    </recommendedName>
</protein>
<gene>
    <name evidence="3" type="ORF">GCM10009850_072390</name>
</gene>
<dbReference type="PROSITE" id="PS50943">
    <property type="entry name" value="HTH_CROC1"/>
    <property type="match status" value="1"/>
</dbReference>
<dbReference type="Gene3D" id="3.30.450.180">
    <property type="match status" value="1"/>
</dbReference>
<dbReference type="InterPro" id="IPR010982">
    <property type="entry name" value="Lambda_DNA-bd_dom_sf"/>
</dbReference>
<organism evidence="3 4">
    <name type="scientific">Nonomuraea monospora</name>
    <dbReference type="NCBI Taxonomy" id="568818"/>
    <lineage>
        <taxon>Bacteria</taxon>
        <taxon>Bacillati</taxon>
        <taxon>Actinomycetota</taxon>
        <taxon>Actinomycetes</taxon>
        <taxon>Streptosporangiales</taxon>
        <taxon>Streptosporangiaceae</taxon>
        <taxon>Nonomuraea</taxon>
    </lineage>
</organism>
<dbReference type="Pfam" id="PF17765">
    <property type="entry name" value="MLTR_LBD"/>
    <property type="match status" value="1"/>
</dbReference>
<dbReference type="InterPro" id="IPR041413">
    <property type="entry name" value="MLTR_LBD"/>
</dbReference>
<accession>A0ABP5PJS5</accession>
<reference evidence="4" key="1">
    <citation type="journal article" date="2019" name="Int. J. Syst. Evol. Microbiol.">
        <title>The Global Catalogue of Microorganisms (GCM) 10K type strain sequencing project: providing services to taxonomists for standard genome sequencing and annotation.</title>
        <authorList>
            <consortium name="The Broad Institute Genomics Platform"/>
            <consortium name="The Broad Institute Genome Sequencing Center for Infectious Disease"/>
            <person name="Wu L."/>
            <person name="Ma J."/>
        </authorList>
    </citation>
    <scope>NUCLEOTIDE SEQUENCE [LARGE SCALE GENOMIC DNA]</scope>
    <source>
        <strain evidence="4">JCM 16114</strain>
    </source>
</reference>
<dbReference type="EMBL" id="BAAAQX010000022">
    <property type="protein sequence ID" value="GAA2211779.1"/>
    <property type="molecule type" value="Genomic_DNA"/>
</dbReference>
<dbReference type="RefSeq" id="WP_425566120.1">
    <property type="nucleotide sequence ID" value="NZ_BAAAQX010000022.1"/>
</dbReference>